<dbReference type="InterPro" id="IPR003696">
    <property type="entry name" value="Carbtransf_dom"/>
</dbReference>
<dbReference type="Pfam" id="PF02543">
    <property type="entry name" value="Carbam_trans_N"/>
    <property type="match status" value="1"/>
</dbReference>
<protein>
    <submittedName>
        <fullName evidence="4">Carbamoyltransferase</fullName>
    </submittedName>
</protein>
<dbReference type="Proteomes" id="UP000092207">
    <property type="component" value="Unassembled WGS sequence"/>
</dbReference>
<dbReference type="InterPro" id="IPR031730">
    <property type="entry name" value="Carbam_trans_C"/>
</dbReference>
<dbReference type="Gene3D" id="3.30.420.40">
    <property type="match status" value="2"/>
</dbReference>
<comment type="similarity">
    <text evidence="1">Belongs to the NodU/CmcH family.</text>
</comment>
<dbReference type="Pfam" id="PF16861">
    <property type="entry name" value="Carbam_trans_C"/>
    <property type="match status" value="1"/>
</dbReference>
<dbReference type="Gene3D" id="3.90.870.20">
    <property type="entry name" value="Carbamoyltransferase, C-terminal domain"/>
    <property type="match status" value="1"/>
</dbReference>
<dbReference type="SUPFAM" id="SSF53067">
    <property type="entry name" value="Actin-like ATPase domain"/>
    <property type="match status" value="1"/>
</dbReference>
<dbReference type="RefSeq" id="WP_067311286.1">
    <property type="nucleotide sequence ID" value="NZ_LZJY01000441.1"/>
</dbReference>
<dbReference type="InterPro" id="IPR038152">
    <property type="entry name" value="Carbam_trans_C_sf"/>
</dbReference>
<dbReference type="CDD" id="cd24098">
    <property type="entry name" value="ASKHA_NBD_TobZ_N"/>
    <property type="match status" value="1"/>
</dbReference>
<feature type="domain" description="Carbamoyltransferase" evidence="2">
    <location>
        <begin position="2"/>
        <end position="326"/>
    </location>
</feature>
<organism evidence="4 5">
    <name type="scientific">Mycobacterium scrofulaceum</name>
    <dbReference type="NCBI Taxonomy" id="1783"/>
    <lineage>
        <taxon>Bacteria</taxon>
        <taxon>Bacillati</taxon>
        <taxon>Actinomycetota</taxon>
        <taxon>Actinomycetes</taxon>
        <taxon>Mycobacteriales</taxon>
        <taxon>Mycobacteriaceae</taxon>
        <taxon>Mycobacterium</taxon>
    </lineage>
</organism>
<reference evidence="4 5" key="1">
    <citation type="submission" date="2016-06" db="EMBL/GenBank/DDBJ databases">
        <authorList>
            <person name="Kjaerup R.B."/>
            <person name="Dalgaard T.S."/>
            <person name="Juul-Madsen H.R."/>
        </authorList>
    </citation>
    <scope>NUCLEOTIDE SEQUENCE [LARGE SCALE GENOMIC DNA]</scope>
    <source>
        <strain evidence="4 5">E2838</strain>
    </source>
</reference>
<dbReference type="AlphaFoldDB" id="A0A1A2UAH1"/>
<evidence type="ECO:0000313" key="4">
    <source>
        <dbReference type="EMBL" id="OBH85302.1"/>
    </source>
</evidence>
<evidence type="ECO:0000259" key="3">
    <source>
        <dbReference type="Pfam" id="PF16861"/>
    </source>
</evidence>
<dbReference type="EMBL" id="LZJY01000441">
    <property type="protein sequence ID" value="OBH85302.1"/>
    <property type="molecule type" value="Genomic_DNA"/>
</dbReference>
<comment type="caution">
    <text evidence="4">The sequence shown here is derived from an EMBL/GenBank/DDBJ whole genome shotgun (WGS) entry which is preliminary data.</text>
</comment>
<dbReference type="GO" id="GO:0016740">
    <property type="term" value="F:transferase activity"/>
    <property type="evidence" value="ECO:0007669"/>
    <property type="project" value="UniProtKB-KW"/>
</dbReference>
<feature type="domain" description="Carbamoyltransferase C-terminal" evidence="3">
    <location>
        <begin position="376"/>
        <end position="544"/>
    </location>
</feature>
<name>A0A1A2UAH1_MYCSC</name>
<evidence type="ECO:0000256" key="1">
    <source>
        <dbReference type="ARBA" id="ARBA00006129"/>
    </source>
</evidence>
<keyword evidence="4" id="KW-0808">Transferase</keyword>
<sequence>MRILGVNAVFHDPAAALVVDGRVVAAAEEERFSRRKHGKQAVPFSTWEVPTAAIRWCLAHAGVAAEEIDAIGYSYDPALMYEEPTDPRGLDQDWEYLRTMYAERAPRFLASAVPGLNPAAVRHVRHHVAHAASTALASPHPDTAVLVVDGRGERTSMLAGVYRDHKLDVLASQQLPHSLGLLYESLTEHLGFARSSDEYKVMAMASYGRPRFAERLRERVYARGDGGFRTEPIAWEELAPPRRPHEEALDPVHADLACSVQRVIEDVLLDLVAWLRERADGDALCLAGGVALNCVANTRIHAESGFDRVWVQPASGDSGTALGAALSLAASFGEPIAPMPSALLGRGWSDEQIEAMLREAAVSYERPDDVAAAIGDALADNQLVGWFQGRAEFGPRALGGRSLLADPRRAANLERLNAVKGREQFRPVAPMVLAERAAEIFSRGPLPSPYMLFVHDVAEDWRDRIPAVTHVDGTARIQTVDAAADPRLHATISRFAERTGVPVVVNTSFNTAGRPMVDSPRDALEVFGSSPIDVLALGSYVVRRRR</sequence>
<evidence type="ECO:0000313" key="5">
    <source>
        <dbReference type="Proteomes" id="UP000092207"/>
    </source>
</evidence>
<dbReference type="InterPro" id="IPR051338">
    <property type="entry name" value="NodU/CmcH_Carbamoyltrnsfr"/>
</dbReference>
<dbReference type="PANTHER" id="PTHR34847:SF1">
    <property type="entry name" value="NODULATION PROTEIN U"/>
    <property type="match status" value="1"/>
</dbReference>
<accession>A0A1A2UAH1</accession>
<gene>
    <name evidence="4" type="ORF">A5679_03610</name>
</gene>
<dbReference type="InterPro" id="IPR043129">
    <property type="entry name" value="ATPase_NBD"/>
</dbReference>
<dbReference type="PANTHER" id="PTHR34847">
    <property type="entry name" value="NODULATION PROTEIN U"/>
    <property type="match status" value="1"/>
</dbReference>
<proteinExistence type="inferred from homology"/>
<evidence type="ECO:0000259" key="2">
    <source>
        <dbReference type="Pfam" id="PF02543"/>
    </source>
</evidence>